<dbReference type="InterPro" id="IPR014717">
    <property type="entry name" value="Transl_elong_EF1B/ribsomal_bS6"/>
</dbReference>
<feature type="transmembrane region" description="Helical" evidence="2">
    <location>
        <begin position="12"/>
        <end position="31"/>
    </location>
</feature>
<evidence type="ECO:0000313" key="3">
    <source>
        <dbReference type="EMBL" id="AZN43336.1"/>
    </source>
</evidence>
<dbReference type="EMBL" id="CP034437">
    <property type="protein sequence ID" value="AZN43336.1"/>
    <property type="molecule type" value="Genomic_DNA"/>
</dbReference>
<dbReference type="AlphaFoldDB" id="A0A3S9ACE4"/>
<gene>
    <name evidence="3" type="ORF">EJC50_29340</name>
</gene>
<reference evidence="4" key="1">
    <citation type="submission" date="2018-12" db="EMBL/GenBank/DDBJ databases">
        <title>Genome sequence of Peanibacillus sp.</title>
        <authorList>
            <person name="Subramani G."/>
            <person name="Srinivasan S."/>
            <person name="Kim M.K."/>
        </authorList>
    </citation>
    <scope>NUCLEOTIDE SEQUENCE [LARGE SCALE GENOMIC DNA]</scope>
    <source>
        <strain evidence="4">18JY67-1</strain>
    </source>
</reference>
<keyword evidence="2" id="KW-0472">Membrane</keyword>
<sequence>MMELLQKRNIIVVLFVIALGIVFSLSYTYLIRPKASELLLKKTQLTQDKLLLETVQARLKKQEGVMQSTQGLQRKLPVKPLIDQYLLDLEKAELLSGSTLQNIGITNTEVTGGSQANAAQASAVQTTDESSGSNADQTGSQEQPAQQAPAAGQPELAGIKQLTFGLSVNSPNYEDMLSFVGRLEGMERISRIDSFQFSSGSADASQGEGASAASSTGLNFTVSVSTFYESGMNGLDNELPWVEYPKPAGKKTPLEVGR</sequence>
<keyword evidence="2" id="KW-0812">Transmembrane</keyword>
<feature type="region of interest" description="Disordered" evidence="1">
    <location>
        <begin position="116"/>
        <end position="153"/>
    </location>
</feature>
<dbReference type="KEGG" id="palb:EJC50_29340"/>
<feature type="compositionally biased region" description="Low complexity" evidence="1">
    <location>
        <begin position="141"/>
        <end position="153"/>
    </location>
</feature>
<dbReference type="Gene3D" id="3.30.70.60">
    <property type="match status" value="1"/>
</dbReference>
<feature type="compositionally biased region" description="Polar residues" evidence="1">
    <location>
        <begin position="124"/>
        <end position="140"/>
    </location>
</feature>
<evidence type="ECO:0000256" key="2">
    <source>
        <dbReference type="SAM" id="Phobius"/>
    </source>
</evidence>
<dbReference type="OrthoDB" id="2427034at2"/>
<keyword evidence="2" id="KW-1133">Transmembrane helix</keyword>
<organism evidence="3 4">
    <name type="scientific">Paenibacillus albus</name>
    <dbReference type="NCBI Taxonomy" id="2495582"/>
    <lineage>
        <taxon>Bacteria</taxon>
        <taxon>Bacillati</taxon>
        <taxon>Bacillota</taxon>
        <taxon>Bacilli</taxon>
        <taxon>Bacillales</taxon>
        <taxon>Paenibacillaceae</taxon>
        <taxon>Paenibacillus</taxon>
    </lineage>
</organism>
<name>A0A3S9ACE4_9BACL</name>
<dbReference type="Proteomes" id="UP000272528">
    <property type="component" value="Chromosome"/>
</dbReference>
<evidence type="ECO:0000256" key="1">
    <source>
        <dbReference type="SAM" id="MobiDB-lite"/>
    </source>
</evidence>
<evidence type="ECO:0000313" key="4">
    <source>
        <dbReference type="Proteomes" id="UP000272528"/>
    </source>
</evidence>
<accession>A0A3S9ACE4</accession>
<evidence type="ECO:0008006" key="5">
    <source>
        <dbReference type="Google" id="ProtNLM"/>
    </source>
</evidence>
<proteinExistence type="predicted"/>
<protein>
    <recommendedName>
        <fullName evidence="5">Pilus assembly protein PilO</fullName>
    </recommendedName>
</protein>
<keyword evidence="4" id="KW-1185">Reference proteome</keyword>
<dbReference type="RefSeq" id="WP_126019774.1">
    <property type="nucleotide sequence ID" value="NZ_CP034437.1"/>
</dbReference>